<organism evidence="1">
    <name type="scientific">Brassica cretica</name>
    <name type="common">Mustard</name>
    <dbReference type="NCBI Taxonomy" id="69181"/>
    <lineage>
        <taxon>Eukaryota</taxon>
        <taxon>Viridiplantae</taxon>
        <taxon>Streptophyta</taxon>
        <taxon>Embryophyta</taxon>
        <taxon>Tracheophyta</taxon>
        <taxon>Spermatophyta</taxon>
        <taxon>Magnoliopsida</taxon>
        <taxon>eudicotyledons</taxon>
        <taxon>Gunneridae</taxon>
        <taxon>Pentapetalae</taxon>
        <taxon>rosids</taxon>
        <taxon>malvids</taxon>
        <taxon>Brassicales</taxon>
        <taxon>Brassicaceae</taxon>
        <taxon>Brassiceae</taxon>
        <taxon>Brassica</taxon>
    </lineage>
</organism>
<comment type="caution">
    <text evidence="1">The sequence shown here is derived from an EMBL/GenBank/DDBJ whole genome shotgun (WGS) entry which is preliminary data.</text>
</comment>
<evidence type="ECO:0000313" key="1">
    <source>
        <dbReference type="EMBL" id="KAF2593832.1"/>
    </source>
</evidence>
<proteinExistence type="predicted"/>
<accession>A0A8S9KIQ7</accession>
<dbReference type="EMBL" id="QGKY02000164">
    <property type="protein sequence ID" value="KAF2593832.1"/>
    <property type="molecule type" value="Genomic_DNA"/>
</dbReference>
<sequence length="158" mass="17918">MDHGTKHAVQLVRSFDPHGLAMFSYGLAIIRYARFIEGWTEHTVQLGGWPSWIDQNDQLGRWPSWIDHATDQLGHSPIWIENATSSAIRRTSSVRSSAEPVQFGGWLSWIKHATSSADGRAGTTVLSSSRPSQLPPFEIRTNLLLFHLDRSHRWNFTI</sequence>
<protein>
    <submittedName>
        <fullName evidence="1">Uncharacterized protein</fullName>
    </submittedName>
</protein>
<reference evidence="1" key="1">
    <citation type="submission" date="2019-12" db="EMBL/GenBank/DDBJ databases">
        <title>Genome sequencing and annotation of Brassica cretica.</title>
        <authorList>
            <person name="Studholme D.J."/>
            <person name="Sarris P.F."/>
        </authorList>
    </citation>
    <scope>NUCLEOTIDE SEQUENCE</scope>
    <source>
        <strain evidence="1">PFS-102/07</strain>
        <tissue evidence="1">Leaf</tissue>
    </source>
</reference>
<name>A0A8S9KIQ7_BRACR</name>
<gene>
    <name evidence="1" type="ORF">F2Q70_00043138</name>
</gene>
<dbReference type="AlphaFoldDB" id="A0A8S9KIQ7"/>